<evidence type="ECO:0000313" key="3">
    <source>
        <dbReference type="EMBL" id="ODG93181.1"/>
    </source>
</evidence>
<evidence type="ECO:0000313" key="4">
    <source>
        <dbReference type="Proteomes" id="UP000094580"/>
    </source>
</evidence>
<comment type="caution">
    <text evidence="3">The sequence shown here is derived from an EMBL/GenBank/DDBJ whole genome shotgun (WGS) entry which is preliminary data.</text>
</comment>
<evidence type="ECO:0000259" key="2">
    <source>
        <dbReference type="Pfam" id="PF13731"/>
    </source>
</evidence>
<evidence type="ECO:0000256" key="1">
    <source>
        <dbReference type="SAM" id="MobiDB-lite"/>
    </source>
</evidence>
<dbReference type="EMBL" id="MDKC01000003">
    <property type="protein sequence ID" value="ODG93181.1"/>
    <property type="molecule type" value="Genomic_DNA"/>
</dbReference>
<feature type="region of interest" description="Disordered" evidence="1">
    <location>
        <begin position="20"/>
        <end position="39"/>
    </location>
</feature>
<gene>
    <name evidence="3" type="ORF">BED47_16625</name>
</gene>
<organism evidence="3 4">
    <name type="scientific">Gottfriedia luciferensis</name>
    <dbReference type="NCBI Taxonomy" id="178774"/>
    <lineage>
        <taxon>Bacteria</taxon>
        <taxon>Bacillati</taxon>
        <taxon>Bacillota</taxon>
        <taxon>Bacilli</taxon>
        <taxon>Bacillales</taxon>
        <taxon>Bacillaceae</taxon>
        <taxon>Gottfriedia</taxon>
    </lineage>
</organism>
<keyword evidence="4" id="KW-1185">Reference proteome</keyword>
<accession>A0ABX2ZTS8</accession>
<dbReference type="Proteomes" id="UP000094580">
    <property type="component" value="Unassembled WGS sequence"/>
</dbReference>
<sequence>MYAGDVVSVTATDVAGNTSTETNVTVTAESKMPVDPMNPTNPVMPVNPTDPEDPHEPGTKSALSIDYVSNFRFGEQEISGQNKVYTAQLDQVKQASNESIIQVPNFIQVTDQRRTNTGWKLTVQQNGQLKSGVNELIGAELKLTNPFLNSTSAVQYKPEANTVILDPNGAPQDVAFADQGKGLGTWTIAYGQNKTEGTTSVALFVPGAAYKVAGAQYKTSLTWTLADTPL</sequence>
<dbReference type="Pfam" id="PF13731">
    <property type="entry name" value="WxL"/>
    <property type="match status" value="1"/>
</dbReference>
<reference evidence="3 4" key="1">
    <citation type="submission" date="2016-07" db="EMBL/GenBank/DDBJ databases">
        <authorList>
            <person name="Townsley L."/>
            <person name="Shank E.A."/>
        </authorList>
    </citation>
    <scope>NUCLEOTIDE SEQUENCE [LARGE SCALE GENOMIC DNA]</scope>
    <source>
        <strain evidence="3 4">CH01</strain>
    </source>
</reference>
<feature type="domain" description="WxL" evidence="2">
    <location>
        <begin position="16"/>
        <end position="229"/>
    </location>
</feature>
<dbReference type="InterPro" id="IPR027994">
    <property type="entry name" value="WxL_dom"/>
</dbReference>
<proteinExistence type="predicted"/>
<protein>
    <recommendedName>
        <fullName evidence="2">WxL domain-containing protein</fullName>
    </recommendedName>
</protein>
<name>A0ABX2ZTS8_9BACI</name>